<dbReference type="InterPro" id="IPR057031">
    <property type="entry name" value="SFR19-like_C"/>
</dbReference>
<dbReference type="PANTHER" id="PTHR45691">
    <property type="entry name" value="PROTEIN DIAPHANOUS"/>
    <property type="match status" value="1"/>
</dbReference>
<dbReference type="GO" id="GO:0005884">
    <property type="term" value="C:actin filament"/>
    <property type="evidence" value="ECO:0007669"/>
    <property type="project" value="TreeGrafter"/>
</dbReference>
<sequence length="579" mass="64916">MSDPGHFSEDDFFLNDDTAGEEFDLPEMPPSGRRKKKLKKTRKSTKKSGKKKSVRKKSTKRKSVKKKSTNKSFKIRKVKGKKKKRKIVKRPTVSGKERKKSQDFPLPVSNSPKIPLRLGEKIRGLDLLEFSDEMATKNVQQNKEKVTEKSSTSVDLDIIMRGQEVLLKCKDQEKATKDNNDNNNVTPDDPKIMPNNLAFCRQPSAENLAAAFLNLPPPPLPSDRAPQLVHFPLPPPGFGGINTRPPPINSAGFMPFLPVFAPPFINSALNDATAALYRSQNPHQNGRHLLNQRGFVNRGLIDLHQNLQQQQNLHQNLHQNQNILENQNLLLNQTLMQNHNLLQNLNPIASASHNLSGVLQGQTAHIQQQHQNLFPSSSIQQNISSEQPQQHKEILIDDSDNSSLDSNSPLAVPLPIQPPPLPPSLPPPPPPPPPPLPNNSNPGGQKQQVNNNDLLIPPPPPPLNSTSHFGADSPMDIEDEANERPSTSGAHFNISPEKKNNSTPSKKRSKSVQMADALMKQSLKPYYAKKKITKDEYKEIMKRGVAKLSKRESLKPEKVEKFVQKYVRSMRKQRRLKIL</sequence>
<dbReference type="AlphaFoldDB" id="A0A1I8BY31"/>
<evidence type="ECO:0000259" key="3">
    <source>
        <dbReference type="Pfam" id="PF23030"/>
    </source>
</evidence>
<dbReference type="PANTHER" id="PTHR45691:SF6">
    <property type="entry name" value="PROTEIN DIAPHANOUS"/>
    <property type="match status" value="1"/>
</dbReference>
<dbReference type="GO" id="GO:0030041">
    <property type="term" value="P:actin filament polymerization"/>
    <property type="evidence" value="ECO:0007669"/>
    <property type="project" value="TreeGrafter"/>
</dbReference>
<proteinExistence type="predicted"/>
<dbReference type="WBParaSite" id="MhA1_Contig720.frz3.gene10">
    <property type="protein sequence ID" value="MhA1_Contig720.frz3.gene10"/>
    <property type="gene ID" value="MhA1_Contig720.frz3.gene10"/>
</dbReference>
<feature type="region of interest" description="Disordered" evidence="2">
    <location>
        <begin position="399"/>
        <end position="513"/>
    </location>
</feature>
<feature type="compositionally biased region" description="Basic residues" evidence="2">
    <location>
        <begin position="32"/>
        <end position="89"/>
    </location>
</feature>
<feature type="compositionally biased region" description="Pro residues" evidence="2">
    <location>
        <begin position="415"/>
        <end position="437"/>
    </location>
</feature>
<feature type="coiled-coil region" evidence="1">
    <location>
        <begin position="300"/>
        <end position="327"/>
    </location>
</feature>
<keyword evidence="4" id="KW-1185">Reference proteome</keyword>
<organism evidence="4 5">
    <name type="scientific">Meloidogyne hapla</name>
    <name type="common">Root-knot nematode worm</name>
    <dbReference type="NCBI Taxonomy" id="6305"/>
    <lineage>
        <taxon>Eukaryota</taxon>
        <taxon>Metazoa</taxon>
        <taxon>Ecdysozoa</taxon>
        <taxon>Nematoda</taxon>
        <taxon>Chromadorea</taxon>
        <taxon>Rhabditida</taxon>
        <taxon>Tylenchina</taxon>
        <taxon>Tylenchomorpha</taxon>
        <taxon>Tylenchoidea</taxon>
        <taxon>Meloidogynidae</taxon>
        <taxon>Meloidogyninae</taxon>
        <taxon>Meloidogyne</taxon>
    </lineage>
</organism>
<feature type="compositionally biased region" description="Polar residues" evidence="2">
    <location>
        <begin position="443"/>
        <end position="453"/>
    </location>
</feature>
<evidence type="ECO:0000256" key="2">
    <source>
        <dbReference type="SAM" id="MobiDB-lite"/>
    </source>
</evidence>
<feature type="domain" description="SFR19-like C-terminal" evidence="3">
    <location>
        <begin position="508"/>
        <end position="576"/>
    </location>
</feature>
<keyword evidence="1" id="KW-0175">Coiled coil</keyword>
<reference evidence="5" key="1">
    <citation type="submission" date="2016-11" db="UniProtKB">
        <authorList>
            <consortium name="WormBaseParasite"/>
        </authorList>
    </citation>
    <scope>IDENTIFICATION</scope>
</reference>
<accession>A0A1I8BY31</accession>
<dbReference type="Proteomes" id="UP000095281">
    <property type="component" value="Unplaced"/>
</dbReference>
<name>A0A1I8BY31_MELHA</name>
<feature type="region of interest" description="Disordered" evidence="2">
    <location>
        <begin position="1"/>
        <end position="110"/>
    </location>
</feature>
<dbReference type="Pfam" id="PF23030">
    <property type="entry name" value="SCAF11-like_C"/>
    <property type="match status" value="1"/>
</dbReference>
<evidence type="ECO:0000313" key="4">
    <source>
        <dbReference type="Proteomes" id="UP000095281"/>
    </source>
</evidence>
<protein>
    <recommendedName>
        <fullName evidence="3">SFR19-like C-terminal domain-containing protein</fullName>
    </recommendedName>
</protein>
<dbReference type="InterPro" id="IPR051412">
    <property type="entry name" value="Formin_Homology_Diaphanous_sf"/>
</dbReference>
<feature type="compositionally biased region" description="Low complexity" evidence="2">
    <location>
        <begin position="401"/>
        <end position="414"/>
    </location>
</feature>
<feature type="region of interest" description="Disordered" evidence="2">
    <location>
        <begin position="172"/>
        <end position="194"/>
    </location>
</feature>
<evidence type="ECO:0000313" key="5">
    <source>
        <dbReference type="WBParaSite" id="MhA1_Contig720.frz3.gene10"/>
    </source>
</evidence>
<evidence type="ECO:0000256" key="1">
    <source>
        <dbReference type="SAM" id="Coils"/>
    </source>
</evidence>
<feature type="compositionally biased region" description="Acidic residues" evidence="2">
    <location>
        <begin position="10"/>
        <end position="25"/>
    </location>
</feature>